<protein>
    <submittedName>
        <fullName evidence="1">Uncharacterized protein</fullName>
    </submittedName>
</protein>
<proteinExistence type="predicted"/>
<sequence>MGRTEALGMGFRQHLVGSGTDDAGDALDRRVEFKVVQCRQVCVANGTTAEHRPDDGLLRS</sequence>
<reference evidence="1" key="1">
    <citation type="submission" date="2023-02" db="EMBL/GenBank/DDBJ databases">
        <title>Tahibacter soli sp. nov. isolated from soil.</title>
        <authorList>
            <person name="Baek J.H."/>
            <person name="Lee J.K."/>
            <person name="Choi D.G."/>
            <person name="Jeon C.O."/>
        </authorList>
    </citation>
    <scope>NUCLEOTIDE SEQUENCE</scope>
    <source>
        <strain evidence="1">BL</strain>
    </source>
</reference>
<comment type="caution">
    <text evidence="1">The sequence shown here is derived from an EMBL/GenBank/DDBJ whole genome shotgun (WGS) entry which is preliminary data.</text>
</comment>
<dbReference type="Proteomes" id="UP001139971">
    <property type="component" value="Unassembled WGS sequence"/>
</dbReference>
<keyword evidence="2" id="KW-1185">Reference proteome</keyword>
<evidence type="ECO:0000313" key="2">
    <source>
        <dbReference type="Proteomes" id="UP001139971"/>
    </source>
</evidence>
<gene>
    <name evidence="1" type="ORF">OD750_007240</name>
</gene>
<dbReference type="AlphaFoldDB" id="A0A9X4BIK6"/>
<accession>A0A9X4BIK6</accession>
<organism evidence="1 2">
    <name type="scientific">Tahibacter soli</name>
    <dbReference type="NCBI Taxonomy" id="2983605"/>
    <lineage>
        <taxon>Bacteria</taxon>
        <taxon>Pseudomonadati</taxon>
        <taxon>Pseudomonadota</taxon>
        <taxon>Gammaproteobacteria</taxon>
        <taxon>Lysobacterales</taxon>
        <taxon>Rhodanobacteraceae</taxon>
        <taxon>Tahibacter</taxon>
    </lineage>
</organism>
<evidence type="ECO:0000313" key="1">
    <source>
        <dbReference type="EMBL" id="MDC8012342.1"/>
    </source>
</evidence>
<dbReference type="RefSeq" id="WP_263543835.1">
    <property type="nucleotide sequence ID" value="NZ_JAOVZO020000008.1"/>
</dbReference>
<dbReference type="EMBL" id="JAOVZO020000008">
    <property type="protein sequence ID" value="MDC8012342.1"/>
    <property type="molecule type" value="Genomic_DNA"/>
</dbReference>
<name>A0A9X4BIK6_9GAMM</name>